<evidence type="ECO:0000256" key="4">
    <source>
        <dbReference type="ARBA" id="ARBA00022691"/>
    </source>
</evidence>
<dbReference type="PANTHER" id="PTHR10629">
    <property type="entry name" value="CYTOSINE-SPECIFIC METHYLTRANSFERASE"/>
    <property type="match status" value="1"/>
</dbReference>
<dbReference type="EC" id="2.1.1.37" evidence="1"/>
<dbReference type="InterPro" id="IPR001525">
    <property type="entry name" value="C5_MeTfrase"/>
</dbReference>
<dbReference type="GO" id="GO:0044027">
    <property type="term" value="P:negative regulation of gene expression via chromosomal CpG island methylation"/>
    <property type="evidence" value="ECO:0007669"/>
    <property type="project" value="TreeGrafter"/>
</dbReference>
<evidence type="ECO:0000256" key="2">
    <source>
        <dbReference type="ARBA" id="ARBA00022603"/>
    </source>
</evidence>
<dbReference type="OrthoDB" id="414133at2759"/>
<comment type="similarity">
    <text evidence="5">Belongs to the class I-like SAM-binding methyltransferase superfamily. C5-methyltransferase family.</text>
</comment>
<dbReference type="PANTHER" id="PTHR10629:SF52">
    <property type="entry name" value="DNA (CYTOSINE-5)-METHYLTRANSFERASE 1"/>
    <property type="match status" value="1"/>
</dbReference>
<dbReference type="HOGENOM" id="CLU_012943_0_0_1"/>
<evidence type="ECO:0000313" key="6">
    <source>
        <dbReference type="EMBL" id="KIV76983.1"/>
    </source>
</evidence>
<dbReference type="EMBL" id="KN846954">
    <property type="protein sequence ID" value="KIV76983.1"/>
    <property type="molecule type" value="Genomic_DNA"/>
</dbReference>
<evidence type="ECO:0000256" key="1">
    <source>
        <dbReference type="ARBA" id="ARBA00011975"/>
    </source>
</evidence>
<organism evidence="6 7">
    <name type="scientific">Exophiala sideris</name>
    <dbReference type="NCBI Taxonomy" id="1016849"/>
    <lineage>
        <taxon>Eukaryota</taxon>
        <taxon>Fungi</taxon>
        <taxon>Dikarya</taxon>
        <taxon>Ascomycota</taxon>
        <taxon>Pezizomycotina</taxon>
        <taxon>Eurotiomycetes</taxon>
        <taxon>Chaetothyriomycetidae</taxon>
        <taxon>Chaetothyriales</taxon>
        <taxon>Herpotrichiellaceae</taxon>
        <taxon>Exophiala</taxon>
    </lineage>
</organism>
<dbReference type="PRINTS" id="PR00105">
    <property type="entry name" value="C5METTRFRASE"/>
</dbReference>
<dbReference type="Proteomes" id="UP000053599">
    <property type="component" value="Unassembled WGS sequence"/>
</dbReference>
<keyword evidence="3 5" id="KW-0808">Transferase</keyword>
<dbReference type="SUPFAM" id="SSF53335">
    <property type="entry name" value="S-adenosyl-L-methionine-dependent methyltransferases"/>
    <property type="match status" value="1"/>
</dbReference>
<evidence type="ECO:0000313" key="7">
    <source>
        <dbReference type="Proteomes" id="UP000053599"/>
    </source>
</evidence>
<dbReference type="STRING" id="1016849.A0A0D1YPT6"/>
<dbReference type="GO" id="GO:0003886">
    <property type="term" value="F:DNA (cytosine-5-)-methyltransferase activity"/>
    <property type="evidence" value="ECO:0007669"/>
    <property type="project" value="UniProtKB-EC"/>
</dbReference>
<feature type="active site" evidence="5">
    <location>
        <position position="287"/>
    </location>
</feature>
<dbReference type="PROSITE" id="PS51679">
    <property type="entry name" value="SAM_MT_C5"/>
    <property type="match status" value="1"/>
</dbReference>
<dbReference type="InterPro" id="IPR018117">
    <property type="entry name" value="C5_DNA_meth_AS"/>
</dbReference>
<evidence type="ECO:0000256" key="3">
    <source>
        <dbReference type="ARBA" id="ARBA00022679"/>
    </source>
</evidence>
<evidence type="ECO:0000256" key="5">
    <source>
        <dbReference type="PROSITE-ProRule" id="PRU01016"/>
    </source>
</evidence>
<dbReference type="Pfam" id="PF00145">
    <property type="entry name" value="DNA_methylase"/>
    <property type="match status" value="2"/>
</dbReference>
<name>A0A0D1YPT6_9EURO</name>
<accession>A0A0D1YPT6</accession>
<keyword evidence="2 5" id="KW-0489">Methyltransferase</keyword>
<dbReference type="InterPro" id="IPR029063">
    <property type="entry name" value="SAM-dependent_MTases_sf"/>
</dbReference>
<gene>
    <name evidence="6" type="ORF">PV11_08826</name>
</gene>
<proteinExistence type="inferred from homology"/>
<dbReference type="GO" id="GO:0003677">
    <property type="term" value="F:DNA binding"/>
    <property type="evidence" value="ECO:0007669"/>
    <property type="project" value="TreeGrafter"/>
</dbReference>
<keyword evidence="4 5" id="KW-0949">S-adenosyl-L-methionine</keyword>
<dbReference type="PROSITE" id="PS00094">
    <property type="entry name" value="C5_MTASE_1"/>
    <property type="match status" value="1"/>
</dbReference>
<dbReference type="GO" id="GO:0032259">
    <property type="term" value="P:methylation"/>
    <property type="evidence" value="ECO:0007669"/>
    <property type="project" value="UniProtKB-KW"/>
</dbReference>
<sequence>MRERRERRDGSERHPIDLTDKQILGPEHNRDVQLKDGTFMRVARISEVDDETWMIGRRLWIQNHLGLMMPEAGTQNELVWVSFCDNDANESDREVRVRAAEIHRFCKIVFTNVPHAYLNITQVRDAQDDLFFCRWQRMTTTERTAKGNQNMAGSIVPIDVADTDVTTIELWDGGSQNARVAPAELRRHFRGPSGCKPGGSSGSRRSAKYTFADFFCGAGGVSQGAVDAGLALRLALDANGDAIRTYHHNFNRPGLDIQSDDISNFINKHPAARGGLPIDIVHASPPCQPFSRANTTPNAANDAENLATFTTVRDIIEICKPRIMTLEEADGLTDDRHREWLQRLFSWFIEFGYSVQWRVVEMWRYGVPQRRRRLILIAAGPGETLPPFPAFTHGTDAGLLPPPTIAQAIEDIDDDVDDRLNDVSAVHHFPVPKPTLPRNGVSGTLTCNGGGGKVYHFDGLRKHTVRELLSLQTFPASFDFPGNVQGNLTSMRKQIGNAVPPAFSRALFATVVDWLKGEDARELFA</sequence>
<dbReference type="InterPro" id="IPR050390">
    <property type="entry name" value="C5-Methyltransferase"/>
</dbReference>
<reference evidence="6 7" key="1">
    <citation type="submission" date="2015-01" db="EMBL/GenBank/DDBJ databases">
        <title>The Genome Sequence of Exophiala sideris CBS121828.</title>
        <authorList>
            <consortium name="The Broad Institute Genomics Platform"/>
            <person name="Cuomo C."/>
            <person name="de Hoog S."/>
            <person name="Gorbushina A."/>
            <person name="Stielow B."/>
            <person name="Teixiera M."/>
            <person name="Abouelleil A."/>
            <person name="Chapman S.B."/>
            <person name="Priest M."/>
            <person name="Young S.K."/>
            <person name="Wortman J."/>
            <person name="Nusbaum C."/>
            <person name="Birren B."/>
        </authorList>
    </citation>
    <scope>NUCLEOTIDE SEQUENCE [LARGE SCALE GENOMIC DNA]</scope>
    <source>
        <strain evidence="6 7">CBS 121828</strain>
    </source>
</reference>
<protein>
    <recommendedName>
        <fullName evidence="1">DNA (cytosine-5-)-methyltransferase</fullName>
        <ecNumber evidence="1">2.1.1.37</ecNumber>
    </recommendedName>
</protein>
<dbReference type="AlphaFoldDB" id="A0A0D1YPT6"/>
<dbReference type="Gene3D" id="3.90.120.10">
    <property type="entry name" value="DNA Methylase, subunit A, domain 2"/>
    <property type="match status" value="1"/>
</dbReference>
<dbReference type="Gene3D" id="3.40.50.150">
    <property type="entry name" value="Vaccinia Virus protein VP39"/>
    <property type="match status" value="1"/>
</dbReference>
<dbReference type="GO" id="GO:0005634">
    <property type="term" value="C:nucleus"/>
    <property type="evidence" value="ECO:0007669"/>
    <property type="project" value="TreeGrafter"/>
</dbReference>